<sequence length="125" mass="14224">MYTPFIFTVSSVVQIVLSPKRLDNLLDSLGYIRPNDLKLFEFIDLVQLTIPIPDFNLKSQAVLKNPDLERDPNYFMSMLDLLNSVDSQNMRSVMLETGNVLSTQLHEMKKQGEKCSLLSTISQAL</sequence>
<keyword evidence="2" id="KW-1185">Reference proteome</keyword>
<dbReference type="Proteomes" id="UP001281761">
    <property type="component" value="Unassembled WGS sequence"/>
</dbReference>
<gene>
    <name evidence="1" type="ORF">BLNAU_12781</name>
</gene>
<accession>A0ABQ9XII2</accession>
<evidence type="ECO:0000313" key="1">
    <source>
        <dbReference type="EMBL" id="KAK2952222.1"/>
    </source>
</evidence>
<comment type="caution">
    <text evidence="1">The sequence shown here is derived from an EMBL/GenBank/DDBJ whole genome shotgun (WGS) entry which is preliminary data.</text>
</comment>
<reference evidence="1 2" key="1">
    <citation type="journal article" date="2022" name="bioRxiv">
        <title>Genomics of Preaxostyla Flagellates Illuminates Evolutionary Transitions and the Path Towards Mitochondrial Loss.</title>
        <authorList>
            <person name="Novak L.V.F."/>
            <person name="Treitli S.C."/>
            <person name="Pyrih J."/>
            <person name="Halakuc P."/>
            <person name="Pipaliya S.V."/>
            <person name="Vacek V."/>
            <person name="Brzon O."/>
            <person name="Soukal P."/>
            <person name="Eme L."/>
            <person name="Dacks J.B."/>
            <person name="Karnkowska A."/>
            <person name="Elias M."/>
            <person name="Hampl V."/>
        </authorList>
    </citation>
    <scope>NUCLEOTIDE SEQUENCE [LARGE SCALE GENOMIC DNA]</scope>
    <source>
        <strain evidence="1">NAU3</strain>
        <tissue evidence="1">Gut</tissue>
    </source>
</reference>
<evidence type="ECO:0000313" key="2">
    <source>
        <dbReference type="Proteomes" id="UP001281761"/>
    </source>
</evidence>
<protein>
    <submittedName>
        <fullName evidence="1">Uncharacterized protein</fullName>
    </submittedName>
</protein>
<proteinExistence type="predicted"/>
<dbReference type="EMBL" id="JARBJD010000106">
    <property type="protein sequence ID" value="KAK2952222.1"/>
    <property type="molecule type" value="Genomic_DNA"/>
</dbReference>
<name>A0ABQ9XII2_9EUKA</name>
<organism evidence="1 2">
    <name type="scientific">Blattamonas nauphoetae</name>
    <dbReference type="NCBI Taxonomy" id="2049346"/>
    <lineage>
        <taxon>Eukaryota</taxon>
        <taxon>Metamonada</taxon>
        <taxon>Preaxostyla</taxon>
        <taxon>Oxymonadida</taxon>
        <taxon>Blattamonas</taxon>
    </lineage>
</organism>